<accession>A0A815X4N1</accession>
<evidence type="ECO:0000313" key="3">
    <source>
        <dbReference type="Proteomes" id="UP000663870"/>
    </source>
</evidence>
<dbReference type="EMBL" id="CAJNOL010003242">
    <property type="protein sequence ID" value="CAF1553348.1"/>
    <property type="molecule type" value="Genomic_DNA"/>
</dbReference>
<proteinExistence type="predicted"/>
<name>A0A815X4N1_9BILA</name>
<dbReference type="EMBL" id="CAJNOH010002124">
    <property type="protein sequence ID" value="CAF1273968.1"/>
    <property type="molecule type" value="Genomic_DNA"/>
</dbReference>
<dbReference type="Proteomes" id="UP000663870">
    <property type="component" value="Unassembled WGS sequence"/>
</dbReference>
<evidence type="ECO:0000313" key="1">
    <source>
        <dbReference type="EMBL" id="CAF1273968.1"/>
    </source>
</evidence>
<organism evidence="2 3">
    <name type="scientific">Rotaria sordida</name>
    <dbReference type="NCBI Taxonomy" id="392033"/>
    <lineage>
        <taxon>Eukaryota</taxon>
        <taxon>Metazoa</taxon>
        <taxon>Spiralia</taxon>
        <taxon>Gnathifera</taxon>
        <taxon>Rotifera</taxon>
        <taxon>Eurotatoria</taxon>
        <taxon>Bdelloidea</taxon>
        <taxon>Philodinida</taxon>
        <taxon>Philodinidae</taxon>
        <taxon>Rotaria</taxon>
    </lineage>
</organism>
<comment type="caution">
    <text evidence="2">The sequence shown here is derived from an EMBL/GenBank/DDBJ whole genome shotgun (WGS) entry which is preliminary data.</text>
</comment>
<dbReference type="AlphaFoldDB" id="A0A815X4N1"/>
<reference evidence="2" key="1">
    <citation type="submission" date="2021-02" db="EMBL/GenBank/DDBJ databases">
        <authorList>
            <person name="Nowell W R."/>
        </authorList>
    </citation>
    <scope>NUCLEOTIDE SEQUENCE</scope>
</reference>
<sequence length="43" mass="4913">MDSPSMLTPTANVPRATSSSSLPFVHRYYILLKAHYFLFFSAF</sequence>
<gene>
    <name evidence="2" type="ORF">JXQ802_LOCUS43804</name>
    <name evidence="1" type="ORF">PYM288_LOCUS28529</name>
</gene>
<protein>
    <submittedName>
        <fullName evidence="2">Uncharacterized protein</fullName>
    </submittedName>
</protein>
<evidence type="ECO:0000313" key="2">
    <source>
        <dbReference type="EMBL" id="CAF1553348.1"/>
    </source>
</evidence>
<dbReference type="Proteomes" id="UP000663854">
    <property type="component" value="Unassembled WGS sequence"/>
</dbReference>
<feature type="non-terminal residue" evidence="2">
    <location>
        <position position="43"/>
    </location>
</feature>
<keyword evidence="3" id="KW-1185">Reference proteome</keyword>